<accession>A0A165R9J0</accession>
<dbReference type="EMBL" id="LQNU01000058">
    <property type="protein sequence ID" value="KZE79932.1"/>
    <property type="molecule type" value="Genomic_DNA"/>
</dbReference>
<dbReference type="RefSeq" id="WP_038984840.1">
    <property type="nucleotide sequence ID" value="NZ_JWJO01000008.1"/>
</dbReference>
<evidence type="ECO:0000313" key="2">
    <source>
        <dbReference type="Proteomes" id="UP000076630"/>
    </source>
</evidence>
<sequence length="312" mass="36538">MANRELINITKFLQEKGFEFLEGLVTLLSFSENKRLVTETFFNEDGKLLTDRVLYEEMLTEEGELMFLELANDWFAYIKEDHNRSGDSKYLTQLYKNKKAIVDKVQKYTQWSWALGVSNHWAIGINNPKGNGYLEDSLLFTAENTIEGKALYVMYRNEEVGYEVEYMEYNRTLGGWDYEGEFRKYAIICQSHNLSEIENTVQSILNPGEENLLKFIQYGYWYVVTNKLMAGYSNYENGELLYFASTDKLFLEVAYERQLFKITLARVKHSITKGTVIIHSNNIEKSIAYYVETERELVRKLETLSCLSNEFV</sequence>
<dbReference type="Proteomes" id="UP000076630">
    <property type="component" value="Unassembled WGS sequence"/>
</dbReference>
<proteinExistence type="predicted"/>
<organism evidence="1 2">
    <name type="scientific">Myroides marinus</name>
    <dbReference type="NCBI Taxonomy" id="703342"/>
    <lineage>
        <taxon>Bacteria</taxon>
        <taxon>Pseudomonadati</taxon>
        <taxon>Bacteroidota</taxon>
        <taxon>Flavobacteriia</taxon>
        <taxon>Flavobacteriales</taxon>
        <taxon>Flavobacteriaceae</taxon>
        <taxon>Myroides</taxon>
    </lineage>
</organism>
<protein>
    <submittedName>
        <fullName evidence="1">Uncharacterized protein</fullName>
    </submittedName>
</protein>
<dbReference type="OrthoDB" id="708063at2"/>
<name>A0A165R9J0_9FLAO</name>
<evidence type="ECO:0000313" key="1">
    <source>
        <dbReference type="EMBL" id="KZE79932.1"/>
    </source>
</evidence>
<reference evidence="1 2" key="1">
    <citation type="submission" date="2016-01" db="EMBL/GenBank/DDBJ databases">
        <title>Whole genome sequencing of Myroides marinus L41.</title>
        <authorList>
            <person name="Hong K.W."/>
        </authorList>
    </citation>
    <scope>NUCLEOTIDE SEQUENCE [LARGE SCALE GENOMIC DNA]</scope>
    <source>
        <strain evidence="1 2">L41</strain>
    </source>
</reference>
<dbReference type="AlphaFoldDB" id="A0A165R9J0"/>
<gene>
    <name evidence="1" type="ORF">AV926_10785</name>
</gene>
<keyword evidence="2" id="KW-1185">Reference proteome</keyword>
<comment type="caution">
    <text evidence="1">The sequence shown here is derived from an EMBL/GenBank/DDBJ whole genome shotgun (WGS) entry which is preliminary data.</text>
</comment>